<comment type="caution">
    <text evidence="1">The sequence shown here is derived from an EMBL/GenBank/DDBJ whole genome shotgun (WGS) entry which is preliminary data.</text>
</comment>
<dbReference type="Proteomes" id="UP001204772">
    <property type="component" value="Unassembled WGS sequence"/>
</dbReference>
<name>A0ABT1FS59_9BACT</name>
<gene>
    <name evidence="1" type="ORF">NCI00_19340</name>
</gene>
<protein>
    <submittedName>
        <fullName evidence="1">DUF4248 domain-containing protein</fullName>
    </submittedName>
</protein>
<dbReference type="RefSeq" id="WP_253530284.1">
    <property type="nucleotide sequence ID" value="NZ_JAMZEL010000008.1"/>
</dbReference>
<keyword evidence="2" id="KW-1185">Reference proteome</keyword>
<accession>A0ABT1FS59</accession>
<evidence type="ECO:0000313" key="1">
    <source>
        <dbReference type="EMBL" id="MCP1384601.1"/>
    </source>
</evidence>
<evidence type="ECO:0000313" key="2">
    <source>
        <dbReference type="Proteomes" id="UP001204772"/>
    </source>
</evidence>
<sequence>METKTHKPSTRNQLAKRYGVSPETFKKWLVKIPDLLLDTRDRVLTPKQVGIIIEHLGEPSD</sequence>
<organism evidence="1 2">
    <name type="scientific">Runella salmonicolor</name>
    <dbReference type="NCBI Taxonomy" id="2950278"/>
    <lineage>
        <taxon>Bacteria</taxon>
        <taxon>Pseudomonadati</taxon>
        <taxon>Bacteroidota</taxon>
        <taxon>Cytophagia</taxon>
        <taxon>Cytophagales</taxon>
        <taxon>Spirosomataceae</taxon>
        <taxon>Runella</taxon>
    </lineage>
</organism>
<reference evidence="1 2" key="1">
    <citation type="submission" date="2022-06" db="EMBL/GenBank/DDBJ databases">
        <title>Runella sp. S5 genome sequencing.</title>
        <authorList>
            <person name="Park S."/>
        </authorList>
    </citation>
    <scope>NUCLEOTIDE SEQUENCE [LARGE SCALE GENOMIC DNA]</scope>
    <source>
        <strain evidence="1 2">S5</strain>
    </source>
</reference>
<proteinExistence type="predicted"/>
<dbReference type="EMBL" id="JAMZEL010000008">
    <property type="protein sequence ID" value="MCP1384601.1"/>
    <property type="molecule type" value="Genomic_DNA"/>
</dbReference>